<feature type="domain" description="Metallo-beta-lactamase" evidence="5">
    <location>
        <begin position="48"/>
        <end position="255"/>
    </location>
</feature>
<proteinExistence type="inferred from homology"/>
<dbReference type="Pfam" id="PF00753">
    <property type="entry name" value="Lactamase_B"/>
    <property type="match status" value="1"/>
</dbReference>
<accession>A0ABR9XPD9</accession>
<evidence type="ECO:0000313" key="6">
    <source>
        <dbReference type="EMBL" id="MBF0635901.1"/>
    </source>
</evidence>
<dbReference type="CDD" id="cd16281">
    <property type="entry name" value="metallo-hydrolase-like_MBL-fold"/>
    <property type="match status" value="1"/>
</dbReference>
<dbReference type="PANTHER" id="PTHR42978">
    <property type="entry name" value="QUORUM-QUENCHING LACTONASE YTNP-RELATED-RELATED"/>
    <property type="match status" value="1"/>
</dbReference>
<dbReference type="InterPro" id="IPR001279">
    <property type="entry name" value="Metallo-B-lactamas"/>
</dbReference>
<evidence type="ECO:0000256" key="4">
    <source>
        <dbReference type="ARBA" id="ARBA00022833"/>
    </source>
</evidence>
<evidence type="ECO:0000256" key="1">
    <source>
        <dbReference type="ARBA" id="ARBA00007749"/>
    </source>
</evidence>
<keyword evidence="3" id="KW-0378">Hydrolase</keyword>
<keyword evidence="2" id="KW-0479">Metal-binding</keyword>
<dbReference type="PANTHER" id="PTHR42978:SF6">
    <property type="entry name" value="QUORUM-QUENCHING LACTONASE YTNP-RELATED"/>
    <property type="match status" value="1"/>
</dbReference>
<sequence length="283" mass="31827">MITIGPYTLHSLDVQYFSLDGGAVFGVVPRVMWQQFAEPDACNRVRLSMRLLLICGQGRNILVDAAMGTAWSEKYRDIYQLSDFRLDDELCNVGLGRQDITDIIFTHLHFDHLAGAFERDGEELVPLFPDAAHYVQRRNFETALEPNLKERPSYRQEFVRALADVPRLQLLDGETELADGILLSVTDGHTAGQQLLRVSDSSTTLLHGGDLLPAASHLGFARGLGFDVEPLRVIREKQQLVRDLVEQGAFLYFAHDPRYSCVSLEFDERGEPRVSRVINVGGR</sequence>
<gene>
    <name evidence="6" type="ORF">INT08_01710</name>
</gene>
<dbReference type="SUPFAM" id="SSF56281">
    <property type="entry name" value="Metallo-hydrolase/oxidoreductase"/>
    <property type="match status" value="1"/>
</dbReference>
<organism evidence="6 7">
    <name type="scientific">Prosthecochloris ethylica</name>
    <dbReference type="NCBI Taxonomy" id="2743976"/>
    <lineage>
        <taxon>Bacteria</taxon>
        <taxon>Pseudomonadati</taxon>
        <taxon>Chlorobiota</taxon>
        <taxon>Chlorobiia</taxon>
        <taxon>Chlorobiales</taxon>
        <taxon>Chlorobiaceae</taxon>
        <taxon>Prosthecochloris</taxon>
    </lineage>
</organism>
<dbReference type="EMBL" id="JADGII010000002">
    <property type="protein sequence ID" value="MBF0635901.1"/>
    <property type="molecule type" value="Genomic_DNA"/>
</dbReference>
<dbReference type="InterPro" id="IPR036866">
    <property type="entry name" value="RibonucZ/Hydroxyglut_hydro"/>
</dbReference>
<keyword evidence="4" id="KW-0862">Zinc</keyword>
<name>A0ABR9XPD9_9CHLB</name>
<dbReference type="Proteomes" id="UP000619838">
    <property type="component" value="Unassembled WGS sequence"/>
</dbReference>
<dbReference type="SMART" id="SM00849">
    <property type="entry name" value="Lactamase_B"/>
    <property type="match status" value="1"/>
</dbReference>
<evidence type="ECO:0000256" key="3">
    <source>
        <dbReference type="ARBA" id="ARBA00022801"/>
    </source>
</evidence>
<keyword evidence="7" id="KW-1185">Reference proteome</keyword>
<dbReference type="InterPro" id="IPR051013">
    <property type="entry name" value="MBL_superfamily_lactonases"/>
</dbReference>
<protein>
    <submittedName>
        <fullName evidence="6">MBL fold metallo-hydrolase</fullName>
    </submittedName>
</protein>
<comment type="caution">
    <text evidence="6">The sequence shown here is derived from an EMBL/GenBank/DDBJ whole genome shotgun (WGS) entry which is preliminary data.</text>
</comment>
<evidence type="ECO:0000259" key="5">
    <source>
        <dbReference type="SMART" id="SM00849"/>
    </source>
</evidence>
<dbReference type="Gene3D" id="3.60.15.10">
    <property type="entry name" value="Ribonuclease Z/Hydroxyacylglutathione hydrolase-like"/>
    <property type="match status" value="1"/>
</dbReference>
<evidence type="ECO:0000313" key="7">
    <source>
        <dbReference type="Proteomes" id="UP000619838"/>
    </source>
</evidence>
<reference evidence="6 7" key="1">
    <citation type="journal article" date="2020" name="Microorganisms">
        <title>Simultaneous Genome Sequencing of Prosthecochloris ethylica and Desulfuromonas acetoxidans within a Syntrophic Mixture Reveals Unique Pili and Protein Interactions.</title>
        <authorList>
            <person name="Kyndt J.A."/>
            <person name="Van Beeumen J.J."/>
            <person name="Meyer T.E."/>
        </authorList>
    </citation>
    <scope>NUCLEOTIDE SEQUENCE [LARGE SCALE GENOMIC DNA]</scope>
    <source>
        <strain evidence="6 7">N3</strain>
    </source>
</reference>
<comment type="similarity">
    <text evidence="1">Belongs to the metallo-beta-lactamase superfamily.</text>
</comment>
<dbReference type="RefSeq" id="WP_175187121.1">
    <property type="nucleotide sequence ID" value="NZ_JABVZQ010000004.1"/>
</dbReference>
<evidence type="ECO:0000256" key="2">
    <source>
        <dbReference type="ARBA" id="ARBA00022723"/>
    </source>
</evidence>